<feature type="compositionally biased region" description="Basic and acidic residues" evidence="1">
    <location>
        <begin position="43"/>
        <end position="59"/>
    </location>
</feature>
<proteinExistence type="predicted"/>
<evidence type="ECO:0000313" key="3">
    <source>
        <dbReference type="Proteomes" id="UP001292094"/>
    </source>
</evidence>
<dbReference type="Proteomes" id="UP001292094">
    <property type="component" value="Unassembled WGS sequence"/>
</dbReference>
<reference evidence="2" key="1">
    <citation type="submission" date="2023-11" db="EMBL/GenBank/DDBJ databases">
        <title>Genome assemblies of two species of porcelain crab, Petrolisthes cinctipes and Petrolisthes manimaculis (Anomura: Porcellanidae).</title>
        <authorList>
            <person name="Angst P."/>
        </authorList>
    </citation>
    <scope>NUCLEOTIDE SEQUENCE</scope>
    <source>
        <strain evidence="2">PB745_02</strain>
        <tissue evidence="2">Gill</tissue>
    </source>
</reference>
<comment type="caution">
    <text evidence="2">The sequence shown here is derived from an EMBL/GenBank/DDBJ whole genome shotgun (WGS) entry which is preliminary data.</text>
</comment>
<accession>A0AAE1NZ37</accession>
<feature type="region of interest" description="Disordered" evidence="1">
    <location>
        <begin position="43"/>
        <end position="105"/>
    </location>
</feature>
<organism evidence="2 3">
    <name type="scientific">Petrolisthes manimaculis</name>
    <dbReference type="NCBI Taxonomy" id="1843537"/>
    <lineage>
        <taxon>Eukaryota</taxon>
        <taxon>Metazoa</taxon>
        <taxon>Ecdysozoa</taxon>
        <taxon>Arthropoda</taxon>
        <taxon>Crustacea</taxon>
        <taxon>Multicrustacea</taxon>
        <taxon>Malacostraca</taxon>
        <taxon>Eumalacostraca</taxon>
        <taxon>Eucarida</taxon>
        <taxon>Decapoda</taxon>
        <taxon>Pleocyemata</taxon>
        <taxon>Anomura</taxon>
        <taxon>Galatheoidea</taxon>
        <taxon>Porcellanidae</taxon>
        <taxon>Petrolisthes</taxon>
    </lineage>
</organism>
<sequence>MITGPAPDNNTPDEVTVKIRELVPSWVFGVIKANLEEWNSCVRDKAGERHAGRGRDKKGSWLAGWLEGWGGGGGGGGGEGDPEGTEAPNPSALTTPPLTSSSSGS</sequence>
<gene>
    <name evidence="2" type="ORF">Pmani_029584</name>
</gene>
<name>A0AAE1NZ37_9EUCA</name>
<feature type="compositionally biased region" description="Gly residues" evidence="1">
    <location>
        <begin position="67"/>
        <end position="79"/>
    </location>
</feature>
<feature type="compositionally biased region" description="Low complexity" evidence="1">
    <location>
        <begin position="90"/>
        <end position="105"/>
    </location>
</feature>
<protein>
    <submittedName>
        <fullName evidence="2">Uncharacterized protein</fullName>
    </submittedName>
</protein>
<dbReference type="AlphaFoldDB" id="A0AAE1NZ37"/>
<dbReference type="EMBL" id="JAWZYT010003514">
    <property type="protein sequence ID" value="KAK4298036.1"/>
    <property type="molecule type" value="Genomic_DNA"/>
</dbReference>
<evidence type="ECO:0000256" key="1">
    <source>
        <dbReference type="SAM" id="MobiDB-lite"/>
    </source>
</evidence>
<keyword evidence="3" id="KW-1185">Reference proteome</keyword>
<evidence type="ECO:0000313" key="2">
    <source>
        <dbReference type="EMBL" id="KAK4298036.1"/>
    </source>
</evidence>